<feature type="domain" description="Restriction endonuclease type IV Mrr" evidence="1">
    <location>
        <begin position="47"/>
        <end position="161"/>
    </location>
</feature>
<keyword evidence="3" id="KW-0540">Nuclease</keyword>
<dbReference type="Proteomes" id="UP000028542">
    <property type="component" value="Unassembled WGS sequence"/>
</dbReference>
<keyword evidence="3" id="KW-0378">Hydrolase</keyword>
<dbReference type="SUPFAM" id="SSF52980">
    <property type="entry name" value="Restriction endonuclease-like"/>
    <property type="match status" value="1"/>
</dbReference>
<sequence length="195" mass="22517">MNKYEILVLLIVLIILIKSFTQFIEKIRGFKDEQLKFTMRIKKENINRLTGLQFEGFCQWLFHNNPEYKDIKLTPPSNDGGVDLILTNYDDEKIYVECKRYDSNPTLASNDEDNASDEFFIGRVICQKLVGAMMANNIKKGIILTTGSVSPNALEYIGKLEDNSDLSLKIYTMDNILKLIEERENQDDYELAVEI</sequence>
<dbReference type="InterPro" id="IPR011856">
    <property type="entry name" value="tRNA_endonuc-like_dom_sf"/>
</dbReference>
<dbReference type="Pfam" id="PF04471">
    <property type="entry name" value="Mrr_cat"/>
    <property type="match status" value="1"/>
</dbReference>
<comment type="caution">
    <text evidence="2">The sequence shown here is derived from an EMBL/GenBank/DDBJ whole genome shotgun (WGS) entry which is preliminary data.</text>
</comment>
<name>A0A084JDK7_9CLOT</name>
<dbReference type="GO" id="GO:0003677">
    <property type="term" value="F:DNA binding"/>
    <property type="evidence" value="ECO:0007669"/>
    <property type="project" value="InterPro"/>
</dbReference>
<dbReference type="InterPro" id="IPR052906">
    <property type="entry name" value="Type_IV_Methyl-Rstrct_Enzyme"/>
</dbReference>
<dbReference type="InterPro" id="IPR011335">
    <property type="entry name" value="Restrct_endonuc-II-like"/>
</dbReference>
<protein>
    <submittedName>
        <fullName evidence="3">Restriction endonuclease</fullName>
    </submittedName>
</protein>
<evidence type="ECO:0000259" key="1">
    <source>
        <dbReference type="Pfam" id="PF04471"/>
    </source>
</evidence>
<dbReference type="EMBL" id="JPMD01000015">
    <property type="protein sequence ID" value="KEZ87041.1"/>
    <property type="molecule type" value="Genomic_DNA"/>
</dbReference>
<dbReference type="EMBL" id="SVCM01000174">
    <property type="protein sequence ID" value="MBE6061468.1"/>
    <property type="molecule type" value="Genomic_DNA"/>
</dbReference>
<dbReference type="eggNOG" id="COG1715">
    <property type="taxonomic scope" value="Bacteria"/>
</dbReference>
<gene>
    <name evidence="3" type="ORF">E7215_15080</name>
    <name evidence="2" type="ORF">IO99_07265</name>
</gene>
<dbReference type="Gene3D" id="3.40.1350.10">
    <property type="match status" value="1"/>
</dbReference>
<dbReference type="PANTHER" id="PTHR30015">
    <property type="entry name" value="MRR RESTRICTION SYSTEM PROTEIN"/>
    <property type="match status" value="1"/>
</dbReference>
<reference evidence="3" key="2">
    <citation type="submission" date="2019-04" db="EMBL/GenBank/DDBJ databases">
        <title>Evolution of Biomass-Degrading Anaerobic Consortia Revealed by Metagenomics.</title>
        <authorList>
            <person name="Peng X."/>
        </authorList>
    </citation>
    <scope>NUCLEOTIDE SEQUENCE</scope>
    <source>
        <strain evidence="3">SIG254</strain>
    </source>
</reference>
<evidence type="ECO:0000313" key="3">
    <source>
        <dbReference type="EMBL" id="MBE6061468.1"/>
    </source>
</evidence>
<dbReference type="GO" id="GO:0009307">
    <property type="term" value="P:DNA restriction-modification system"/>
    <property type="evidence" value="ECO:0007669"/>
    <property type="project" value="InterPro"/>
</dbReference>
<accession>A0A084JDK7</accession>
<dbReference type="InterPro" id="IPR007560">
    <property type="entry name" value="Restrct_endonuc_IV_Mrr"/>
</dbReference>
<organism evidence="2 4">
    <name type="scientific">Clostridium sulfidigenes</name>
    <dbReference type="NCBI Taxonomy" id="318464"/>
    <lineage>
        <taxon>Bacteria</taxon>
        <taxon>Bacillati</taxon>
        <taxon>Bacillota</taxon>
        <taxon>Clostridia</taxon>
        <taxon>Eubacteriales</taxon>
        <taxon>Clostridiaceae</taxon>
        <taxon>Clostridium</taxon>
    </lineage>
</organism>
<dbReference type="PANTHER" id="PTHR30015:SF7">
    <property type="entry name" value="TYPE IV METHYL-DIRECTED RESTRICTION ENZYME ECOKMRR"/>
    <property type="match status" value="1"/>
</dbReference>
<dbReference type="Proteomes" id="UP000768462">
    <property type="component" value="Unassembled WGS sequence"/>
</dbReference>
<proteinExistence type="predicted"/>
<keyword evidence="3" id="KW-0255">Endonuclease</keyword>
<dbReference type="STRING" id="318464.IO99_07265"/>
<dbReference type="RefSeq" id="WP_035131754.1">
    <property type="nucleotide sequence ID" value="NZ_JPMD01000015.1"/>
</dbReference>
<reference evidence="2 4" key="1">
    <citation type="submission" date="2014-07" db="EMBL/GenBank/DDBJ databases">
        <title>Draft genome of Clostridium sulfidigenes 113A isolated from sediments associated with methane hydrate from Krishna Godavari basin.</title>
        <authorList>
            <person name="Honkalas V.S."/>
            <person name="Dabir A.P."/>
            <person name="Arora P."/>
            <person name="Dhakephalkar P.K."/>
        </authorList>
    </citation>
    <scope>NUCLEOTIDE SEQUENCE [LARGE SCALE GENOMIC DNA]</scope>
    <source>
        <strain evidence="2 4">113A</strain>
    </source>
</reference>
<dbReference type="GO" id="GO:0015666">
    <property type="term" value="F:restriction endodeoxyribonuclease activity"/>
    <property type="evidence" value="ECO:0007669"/>
    <property type="project" value="TreeGrafter"/>
</dbReference>
<dbReference type="AlphaFoldDB" id="A0A084JDK7"/>
<keyword evidence="4" id="KW-1185">Reference proteome</keyword>
<evidence type="ECO:0000313" key="4">
    <source>
        <dbReference type="Proteomes" id="UP000028542"/>
    </source>
</evidence>
<evidence type="ECO:0000313" key="2">
    <source>
        <dbReference type="EMBL" id="KEZ87041.1"/>
    </source>
</evidence>